<comment type="caution">
    <text evidence="1">The sequence shown here is derived from an EMBL/GenBank/DDBJ whole genome shotgun (WGS) entry which is preliminary data.</text>
</comment>
<name>A0ABV8DSN1_9NOCA</name>
<organism evidence="1 2">
    <name type="scientific">Nocardia jiangsuensis</name>
    <dbReference type="NCBI Taxonomy" id="1691563"/>
    <lineage>
        <taxon>Bacteria</taxon>
        <taxon>Bacillati</taxon>
        <taxon>Actinomycetota</taxon>
        <taxon>Actinomycetes</taxon>
        <taxon>Mycobacteriales</taxon>
        <taxon>Nocardiaceae</taxon>
        <taxon>Nocardia</taxon>
    </lineage>
</organism>
<dbReference type="EMBL" id="JBHSAX010000013">
    <property type="protein sequence ID" value="MFC3962739.1"/>
    <property type="molecule type" value="Genomic_DNA"/>
</dbReference>
<keyword evidence="2" id="KW-1185">Reference proteome</keyword>
<proteinExistence type="predicted"/>
<evidence type="ECO:0000313" key="1">
    <source>
        <dbReference type="EMBL" id="MFC3962739.1"/>
    </source>
</evidence>
<accession>A0ABV8DSN1</accession>
<dbReference type="Proteomes" id="UP001595696">
    <property type="component" value="Unassembled WGS sequence"/>
</dbReference>
<gene>
    <name evidence="1" type="ORF">ACFO0B_12160</name>
</gene>
<sequence length="40" mass="4048">MAARRATLVIATLRGQLLDLLGGGDPARIHSAAADFSAGL</sequence>
<evidence type="ECO:0000313" key="2">
    <source>
        <dbReference type="Proteomes" id="UP001595696"/>
    </source>
</evidence>
<reference evidence="2" key="1">
    <citation type="journal article" date="2019" name="Int. J. Syst. Evol. Microbiol.">
        <title>The Global Catalogue of Microorganisms (GCM) 10K type strain sequencing project: providing services to taxonomists for standard genome sequencing and annotation.</title>
        <authorList>
            <consortium name="The Broad Institute Genomics Platform"/>
            <consortium name="The Broad Institute Genome Sequencing Center for Infectious Disease"/>
            <person name="Wu L."/>
            <person name="Ma J."/>
        </authorList>
    </citation>
    <scope>NUCLEOTIDE SEQUENCE [LARGE SCALE GENOMIC DNA]</scope>
    <source>
        <strain evidence="2">CGMCC 4.7330</strain>
    </source>
</reference>
<protein>
    <submittedName>
        <fullName evidence="1">Uncharacterized protein</fullName>
    </submittedName>
</protein>